<comment type="caution">
    <text evidence="1">The sequence shown here is derived from an EMBL/GenBank/DDBJ whole genome shotgun (WGS) entry which is preliminary data.</text>
</comment>
<protein>
    <submittedName>
        <fullName evidence="1">Uncharacterized protein</fullName>
    </submittedName>
</protein>
<evidence type="ECO:0000313" key="2">
    <source>
        <dbReference type="Proteomes" id="UP001175271"/>
    </source>
</evidence>
<proteinExistence type="predicted"/>
<evidence type="ECO:0000313" key="1">
    <source>
        <dbReference type="EMBL" id="KAK0427610.1"/>
    </source>
</evidence>
<gene>
    <name evidence="1" type="ORF">QR680_010323</name>
</gene>
<keyword evidence="2" id="KW-1185">Reference proteome</keyword>
<organism evidence="1 2">
    <name type="scientific">Steinernema hermaphroditum</name>
    <dbReference type="NCBI Taxonomy" id="289476"/>
    <lineage>
        <taxon>Eukaryota</taxon>
        <taxon>Metazoa</taxon>
        <taxon>Ecdysozoa</taxon>
        <taxon>Nematoda</taxon>
        <taxon>Chromadorea</taxon>
        <taxon>Rhabditida</taxon>
        <taxon>Tylenchina</taxon>
        <taxon>Panagrolaimomorpha</taxon>
        <taxon>Strongyloidoidea</taxon>
        <taxon>Steinernematidae</taxon>
        <taxon>Steinernema</taxon>
    </lineage>
</organism>
<dbReference type="Proteomes" id="UP001175271">
    <property type="component" value="Unassembled WGS sequence"/>
</dbReference>
<dbReference type="AlphaFoldDB" id="A0AA39MBK6"/>
<name>A0AA39MBK6_9BILA</name>
<accession>A0AA39MBK6</accession>
<dbReference type="EMBL" id="JAUCMV010000001">
    <property type="protein sequence ID" value="KAK0427610.1"/>
    <property type="molecule type" value="Genomic_DNA"/>
</dbReference>
<sequence length="354" mass="41177">METVSLDFITNVYSYYYKSVVKNFFRAGTVWSGAAKEFDKRIFDAYIVVYLPPWPDAAFVLALIRDSNGNFQRWHHKQWEINWPFGRIRQLMLCGVGLRCDKNWRSETLEDVSRLCSLPPADGEDTSLAFINMLNKMDDTHWGWTIIPQIHPGFKNLKFRGVTSSLIPLFRPFFAQVYYYAKVKSVDVADFPFGNSMYAAPINTFLNFELRMKIMGKGSGINQIIMGGFEYFAKRRKDMVPRSIIITTPFLERKFLRHLKKIHTQLRCKHVECEICARDFDVETAPLDEITFVAHKVTLGKIEKKARLRVQWRCELLWNQPYVYEVKVCLTQNYEAQDCPVGQVGNCPAKAFVV</sequence>
<reference evidence="1" key="1">
    <citation type="submission" date="2023-06" db="EMBL/GenBank/DDBJ databases">
        <title>Genomic analysis of the entomopathogenic nematode Steinernema hermaphroditum.</title>
        <authorList>
            <person name="Schwarz E.M."/>
            <person name="Heppert J.K."/>
            <person name="Baniya A."/>
            <person name="Schwartz H.T."/>
            <person name="Tan C.-H."/>
            <person name="Antoshechkin I."/>
            <person name="Sternberg P.W."/>
            <person name="Goodrich-Blair H."/>
            <person name="Dillman A.R."/>
        </authorList>
    </citation>
    <scope>NUCLEOTIDE SEQUENCE</scope>
    <source>
        <strain evidence="1">PS9179</strain>
        <tissue evidence="1">Whole animal</tissue>
    </source>
</reference>